<keyword evidence="4" id="KW-1185">Reference proteome</keyword>
<dbReference type="AlphaFoldDB" id="A0ABD0YB21"/>
<dbReference type="InterPro" id="IPR015940">
    <property type="entry name" value="UBA"/>
</dbReference>
<dbReference type="InterPro" id="IPR009060">
    <property type="entry name" value="UBA-like_sf"/>
</dbReference>
<sequence length="249" mass="27770">MTGRQNTRPAWIDLENIWISDPEEDDDGDMGRPWWGNPHHRYRHRQQHSNPIRGCDGRFRGFSSADRGAESDEGPMKFVHPCKYISSMRKHLANLVDPLGGIVIDEGKCTTSNNSEKVKSSNKETVVPMVVEGAQSSTDAFQATSTEPSPENNGGNGDKSESHKESAETVQPGSTVKNERDTVSSPVENDWTVVHPANIKVEDSLMKMLAMGFNNEGDWLRQMLEAKDGNIDSVLELLMPSNLMRNIYN</sequence>
<accession>A0ABD0YB21</accession>
<evidence type="ECO:0000256" key="1">
    <source>
        <dbReference type="SAM" id="MobiDB-lite"/>
    </source>
</evidence>
<dbReference type="PROSITE" id="PS50030">
    <property type="entry name" value="UBA"/>
    <property type="match status" value="1"/>
</dbReference>
<dbReference type="Proteomes" id="UP001558652">
    <property type="component" value="Unassembled WGS sequence"/>
</dbReference>
<feature type="domain" description="UBA" evidence="2">
    <location>
        <begin position="202"/>
        <end position="241"/>
    </location>
</feature>
<dbReference type="Gene3D" id="1.10.8.10">
    <property type="entry name" value="DNA helicase RuvA subunit, C-terminal domain"/>
    <property type="match status" value="1"/>
</dbReference>
<evidence type="ECO:0000313" key="3">
    <source>
        <dbReference type="EMBL" id="KAL1124540.1"/>
    </source>
</evidence>
<evidence type="ECO:0000313" key="4">
    <source>
        <dbReference type="Proteomes" id="UP001558652"/>
    </source>
</evidence>
<reference evidence="3 4" key="1">
    <citation type="submission" date="2024-07" db="EMBL/GenBank/DDBJ databases">
        <title>Chromosome-level genome assembly of the water stick insect Ranatra chinensis (Heteroptera: Nepidae).</title>
        <authorList>
            <person name="Liu X."/>
        </authorList>
    </citation>
    <scope>NUCLEOTIDE SEQUENCE [LARGE SCALE GENOMIC DNA]</scope>
    <source>
        <strain evidence="3">Cailab_2021Rc</strain>
        <tissue evidence="3">Muscle</tissue>
    </source>
</reference>
<name>A0ABD0YB21_9HEMI</name>
<protein>
    <recommendedName>
        <fullName evidence="2">UBA domain-containing protein</fullName>
    </recommendedName>
</protein>
<feature type="compositionally biased region" description="Polar residues" evidence="1">
    <location>
        <begin position="136"/>
        <end position="153"/>
    </location>
</feature>
<feature type="compositionally biased region" description="Basic and acidic residues" evidence="1">
    <location>
        <begin position="158"/>
        <end position="167"/>
    </location>
</feature>
<dbReference type="EMBL" id="JBFDAA010000010">
    <property type="protein sequence ID" value="KAL1124540.1"/>
    <property type="molecule type" value="Genomic_DNA"/>
</dbReference>
<proteinExistence type="predicted"/>
<feature type="region of interest" description="Disordered" evidence="1">
    <location>
        <begin position="136"/>
        <end position="185"/>
    </location>
</feature>
<organism evidence="3 4">
    <name type="scientific">Ranatra chinensis</name>
    <dbReference type="NCBI Taxonomy" id="642074"/>
    <lineage>
        <taxon>Eukaryota</taxon>
        <taxon>Metazoa</taxon>
        <taxon>Ecdysozoa</taxon>
        <taxon>Arthropoda</taxon>
        <taxon>Hexapoda</taxon>
        <taxon>Insecta</taxon>
        <taxon>Pterygota</taxon>
        <taxon>Neoptera</taxon>
        <taxon>Paraneoptera</taxon>
        <taxon>Hemiptera</taxon>
        <taxon>Heteroptera</taxon>
        <taxon>Panheteroptera</taxon>
        <taxon>Nepomorpha</taxon>
        <taxon>Nepidae</taxon>
        <taxon>Ranatrinae</taxon>
        <taxon>Ranatra</taxon>
    </lineage>
</organism>
<evidence type="ECO:0000259" key="2">
    <source>
        <dbReference type="PROSITE" id="PS50030"/>
    </source>
</evidence>
<comment type="caution">
    <text evidence="3">The sequence shown here is derived from an EMBL/GenBank/DDBJ whole genome shotgun (WGS) entry which is preliminary data.</text>
</comment>
<gene>
    <name evidence="3" type="ORF">AAG570_001166</name>
</gene>
<dbReference type="SUPFAM" id="SSF46934">
    <property type="entry name" value="UBA-like"/>
    <property type="match status" value="1"/>
</dbReference>